<feature type="region of interest" description="Disordered" evidence="1">
    <location>
        <begin position="86"/>
        <end position="108"/>
    </location>
</feature>
<evidence type="ECO:0000313" key="3">
    <source>
        <dbReference type="Proteomes" id="UP000034164"/>
    </source>
</evidence>
<dbReference type="EMBL" id="LCZI01000105">
    <property type="protein sequence ID" value="KKZ68464.1"/>
    <property type="molecule type" value="Genomic_DNA"/>
</dbReference>
<evidence type="ECO:0000313" key="2">
    <source>
        <dbReference type="EMBL" id="KKZ68464.1"/>
    </source>
</evidence>
<gene>
    <name evidence="2" type="ORF">EMCG_05923</name>
</gene>
<accession>A0A0G2J7H2</accession>
<organism evidence="2 3">
    <name type="scientific">[Emmonsia] crescens</name>
    <dbReference type="NCBI Taxonomy" id="73230"/>
    <lineage>
        <taxon>Eukaryota</taxon>
        <taxon>Fungi</taxon>
        <taxon>Dikarya</taxon>
        <taxon>Ascomycota</taxon>
        <taxon>Pezizomycotina</taxon>
        <taxon>Eurotiomycetes</taxon>
        <taxon>Eurotiomycetidae</taxon>
        <taxon>Onygenales</taxon>
        <taxon>Ajellomycetaceae</taxon>
        <taxon>Emergomyces</taxon>
    </lineage>
</organism>
<sequence>MEEEDDDEAMDGDDVMMEVQGGRCEVEDCGKLNPHGKKSPKNTDKYCCGRLAGRGQQDISDTGVRYGTIHPSSRLVRISDIRKKKCETDKMEKGEKKETPLINHQSSS</sequence>
<evidence type="ECO:0000256" key="1">
    <source>
        <dbReference type="SAM" id="MobiDB-lite"/>
    </source>
</evidence>
<dbReference type="Proteomes" id="UP000034164">
    <property type="component" value="Unassembled WGS sequence"/>
</dbReference>
<proteinExistence type="predicted"/>
<reference evidence="3" key="1">
    <citation type="journal article" date="2015" name="PLoS Genet.">
        <title>The dynamic genome and transcriptome of the human fungal pathogen Blastomyces and close relative Emmonsia.</title>
        <authorList>
            <person name="Munoz J.F."/>
            <person name="Gauthier G.M."/>
            <person name="Desjardins C.A."/>
            <person name="Gallo J.E."/>
            <person name="Holder J."/>
            <person name="Sullivan T.D."/>
            <person name="Marty A.J."/>
            <person name="Carmen J.C."/>
            <person name="Chen Z."/>
            <person name="Ding L."/>
            <person name="Gujja S."/>
            <person name="Magrini V."/>
            <person name="Misas E."/>
            <person name="Mitreva M."/>
            <person name="Priest M."/>
            <person name="Saif S."/>
            <person name="Whiston E.A."/>
            <person name="Young S."/>
            <person name="Zeng Q."/>
            <person name="Goldman W.E."/>
            <person name="Mardis E.R."/>
            <person name="Taylor J.W."/>
            <person name="McEwen J.G."/>
            <person name="Clay O.K."/>
            <person name="Klein B.S."/>
            <person name="Cuomo C.A."/>
        </authorList>
    </citation>
    <scope>NUCLEOTIDE SEQUENCE [LARGE SCALE GENOMIC DNA]</scope>
    <source>
        <strain evidence="3">UAMH 3008</strain>
    </source>
</reference>
<name>A0A0G2J7H2_9EURO</name>
<dbReference type="AlphaFoldDB" id="A0A0G2J7H2"/>
<dbReference type="VEuPathDB" id="FungiDB:EMCG_05923"/>
<protein>
    <submittedName>
        <fullName evidence="2">Uncharacterized protein</fullName>
    </submittedName>
</protein>
<comment type="caution">
    <text evidence="2">The sequence shown here is derived from an EMBL/GenBank/DDBJ whole genome shotgun (WGS) entry which is preliminary data.</text>
</comment>
<feature type="compositionally biased region" description="Basic and acidic residues" evidence="1">
    <location>
        <begin position="86"/>
        <end position="99"/>
    </location>
</feature>